<organism evidence="1 2">
    <name type="scientific">Rhynocoris fuscipes</name>
    <dbReference type="NCBI Taxonomy" id="488301"/>
    <lineage>
        <taxon>Eukaryota</taxon>
        <taxon>Metazoa</taxon>
        <taxon>Ecdysozoa</taxon>
        <taxon>Arthropoda</taxon>
        <taxon>Hexapoda</taxon>
        <taxon>Insecta</taxon>
        <taxon>Pterygota</taxon>
        <taxon>Neoptera</taxon>
        <taxon>Paraneoptera</taxon>
        <taxon>Hemiptera</taxon>
        <taxon>Heteroptera</taxon>
        <taxon>Panheteroptera</taxon>
        <taxon>Cimicomorpha</taxon>
        <taxon>Reduviidae</taxon>
        <taxon>Harpactorinae</taxon>
        <taxon>Harpactorini</taxon>
        <taxon>Rhynocoris</taxon>
    </lineage>
</organism>
<comment type="caution">
    <text evidence="1">The sequence shown here is derived from an EMBL/GenBank/DDBJ whole genome shotgun (WGS) entry which is preliminary data.</text>
</comment>
<accession>A0AAW1CPF6</accession>
<name>A0AAW1CPF6_9HEMI</name>
<dbReference type="Proteomes" id="UP001461498">
    <property type="component" value="Unassembled WGS sequence"/>
</dbReference>
<proteinExistence type="predicted"/>
<protein>
    <submittedName>
        <fullName evidence="1">Uncharacterized protein</fullName>
    </submittedName>
</protein>
<keyword evidence="2" id="KW-1185">Reference proteome</keyword>
<evidence type="ECO:0000313" key="1">
    <source>
        <dbReference type="EMBL" id="KAK9500464.1"/>
    </source>
</evidence>
<reference evidence="1 2" key="1">
    <citation type="submission" date="2022-12" db="EMBL/GenBank/DDBJ databases">
        <title>Chromosome-level genome assembly of true bugs.</title>
        <authorList>
            <person name="Ma L."/>
            <person name="Li H."/>
        </authorList>
    </citation>
    <scope>NUCLEOTIDE SEQUENCE [LARGE SCALE GENOMIC DNA]</scope>
    <source>
        <strain evidence="1">Lab_2022b</strain>
    </source>
</reference>
<sequence>MNAFQRAGQISFKNIIPTPLQRAATKLRPTETWQPAQSTDHPHESVSLHVVISFLYESEFDFGLTIYKNVKGHD</sequence>
<dbReference type="EMBL" id="JAPXFL010000010">
    <property type="protein sequence ID" value="KAK9500464.1"/>
    <property type="molecule type" value="Genomic_DNA"/>
</dbReference>
<evidence type="ECO:0000313" key="2">
    <source>
        <dbReference type="Proteomes" id="UP001461498"/>
    </source>
</evidence>
<gene>
    <name evidence="1" type="ORF">O3M35_001722</name>
</gene>
<dbReference type="AlphaFoldDB" id="A0AAW1CPF6"/>